<dbReference type="InterPro" id="IPR051864">
    <property type="entry name" value="NCF2_NOXA1"/>
</dbReference>
<dbReference type="InterPro" id="IPR036028">
    <property type="entry name" value="SH3-like_dom_sf"/>
</dbReference>
<name>H0YWG0_TAEGU</name>
<dbReference type="InParanoid" id="H0YWG0"/>
<dbReference type="PANTHER" id="PTHR15175">
    <property type="entry name" value="NEUTROPHIL CYTOSOLIC FACTOR 2, NEUTROPHIL NADPH OXIDASE FACTOR 2"/>
    <property type="match status" value="1"/>
</dbReference>
<dbReference type="Ensembl" id="ENSTGUT00000002661.2">
    <property type="protein sequence ID" value="ENSTGUP00000002633.2"/>
    <property type="gene ID" value="ENSTGUG00000002500.2"/>
</dbReference>
<feature type="compositionally biased region" description="Low complexity" evidence="3">
    <location>
        <begin position="188"/>
        <end position="201"/>
    </location>
</feature>
<feature type="signal peptide" evidence="4">
    <location>
        <begin position="1"/>
        <end position="21"/>
    </location>
</feature>
<evidence type="ECO:0000256" key="1">
    <source>
        <dbReference type="ARBA" id="ARBA00022443"/>
    </source>
</evidence>
<sequence>MAVRLSAMFLALNILFKAPKAVIWLLQRWPRARFWRLVRCPLVPSASSIIPVPAQVWPPPSPLRPAGSGRLPRSLSHSGLRLSSRAPCAPFPRSVSLPGARVPLPAPPRSMSHSGLSVPLSWSMSHSGLGVPFRAQCPIPGPCPIPGSVSHSWSMSHSGLSVPSPAQGRSAAGRGGRAFPPRRGRCGAGEARAVGRCGPARPRSRSRSRARPWRTGSWCGAGTRPCGRRTAGTGTLPWTPSAASRSLRPGSASTWAACSCWPGGPRRPCGYEEALSDYHMAFSHLRENPFIDYKQLGLRHILYAWEVLYSTAAVQCHLQQWQEAKVTLEKAVVWRPERRTAILELALERVQDHLFLEPMLVPLGELFRPRKKEVEQLDSKDFLGKPKVISSIIPNDEYIGFEPLRPQKQGFYEPSEDALRDAQSGYHRVLAPYRPAEPGPEVAAGSLVFVLGRAADGWATAIHDGQKLHIPSSLLEPASRMDKWKISTGIPLPPAQVPPSRLSLKQKPAPPGEENASINDASAHMESKVPPRCGEASAGTDRPSVLRLRCECSLVLRAGEAPALPALRALMRDRLAQQAQRGTLSYRLLDGTELGTVLGQEDLGKVWQQLTDGRLTLCCQDSDSHSGRPVLYQMLAQHSYLAQGPGDLEFSKGDVLDILSEVNEDWLEGCCNGKTGIFPKCFATQTSCDAAFL</sequence>
<dbReference type="SUPFAM" id="SSF54277">
    <property type="entry name" value="CAD &amp; PB1 domains"/>
    <property type="match status" value="1"/>
</dbReference>
<dbReference type="Pfam" id="PF00018">
    <property type="entry name" value="SH3_1"/>
    <property type="match status" value="1"/>
</dbReference>
<feature type="region of interest" description="Disordered" evidence="3">
    <location>
        <begin position="487"/>
        <end position="517"/>
    </location>
</feature>
<keyword evidence="4" id="KW-0732">Signal</keyword>
<evidence type="ECO:0000256" key="4">
    <source>
        <dbReference type="SAM" id="SignalP"/>
    </source>
</evidence>
<accession>H0YWG0</accession>
<dbReference type="InterPro" id="IPR001452">
    <property type="entry name" value="SH3_domain"/>
</dbReference>
<organism evidence="6 7">
    <name type="scientific">Taeniopygia guttata</name>
    <name type="common">Zebra finch</name>
    <name type="synonym">Poephila guttata</name>
    <dbReference type="NCBI Taxonomy" id="59729"/>
    <lineage>
        <taxon>Eukaryota</taxon>
        <taxon>Metazoa</taxon>
        <taxon>Chordata</taxon>
        <taxon>Craniata</taxon>
        <taxon>Vertebrata</taxon>
        <taxon>Euteleostomi</taxon>
        <taxon>Archelosauria</taxon>
        <taxon>Archosauria</taxon>
        <taxon>Dinosauria</taxon>
        <taxon>Saurischia</taxon>
        <taxon>Theropoda</taxon>
        <taxon>Coelurosauria</taxon>
        <taxon>Aves</taxon>
        <taxon>Neognathae</taxon>
        <taxon>Neoaves</taxon>
        <taxon>Telluraves</taxon>
        <taxon>Australaves</taxon>
        <taxon>Passeriformes</taxon>
        <taxon>Passeroidea</taxon>
        <taxon>Estrildidae</taxon>
        <taxon>Estrildinae</taxon>
        <taxon>Taeniopygia</taxon>
    </lineage>
</organism>
<dbReference type="InterPro" id="IPR011990">
    <property type="entry name" value="TPR-like_helical_dom_sf"/>
</dbReference>
<dbReference type="Gene3D" id="1.25.40.10">
    <property type="entry name" value="Tetratricopeptide repeat domain"/>
    <property type="match status" value="1"/>
</dbReference>
<feature type="chain" id="PRO_5025689974" evidence="4">
    <location>
        <begin position="22"/>
        <end position="693"/>
    </location>
</feature>
<dbReference type="Proteomes" id="UP000007754">
    <property type="component" value="Chromosome 17"/>
</dbReference>
<keyword evidence="7" id="KW-1185">Reference proteome</keyword>
<reference evidence="6" key="3">
    <citation type="submission" date="2025-09" db="UniProtKB">
        <authorList>
            <consortium name="Ensembl"/>
        </authorList>
    </citation>
    <scope>IDENTIFICATION</scope>
</reference>
<dbReference type="GO" id="GO:0042554">
    <property type="term" value="P:superoxide anion generation"/>
    <property type="evidence" value="ECO:0007669"/>
    <property type="project" value="TreeGrafter"/>
</dbReference>
<dbReference type="PROSITE" id="PS50002">
    <property type="entry name" value="SH3"/>
    <property type="match status" value="1"/>
</dbReference>
<feature type="compositionally biased region" description="Basic residues" evidence="3">
    <location>
        <begin position="202"/>
        <end position="212"/>
    </location>
</feature>
<dbReference type="GO" id="GO:0016176">
    <property type="term" value="F:superoxide-generating NADPH oxidase activator activity"/>
    <property type="evidence" value="ECO:0007669"/>
    <property type="project" value="TreeGrafter"/>
</dbReference>
<protein>
    <submittedName>
        <fullName evidence="6">NADPH oxidase activator 1</fullName>
    </submittedName>
</protein>
<dbReference type="HOGENOM" id="CLU_1163476_0_0_1"/>
<dbReference type="SUPFAM" id="SSF50044">
    <property type="entry name" value="SH3-domain"/>
    <property type="match status" value="2"/>
</dbReference>
<dbReference type="GeneTree" id="ENSGT00530000063843"/>
<gene>
    <name evidence="6" type="primary">NOXA1</name>
</gene>
<proteinExistence type="predicted"/>
<feature type="compositionally biased region" description="Low complexity" evidence="3">
    <location>
        <begin position="154"/>
        <end position="179"/>
    </location>
</feature>
<keyword evidence="1 2" id="KW-0728">SH3 domain</keyword>
<reference evidence="6 7" key="1">
    <citation type="journal article" date="2010" name="Nature">
        <title>The genome of a songbird.</title>
        <authorList>
            <person name="Warren W.C."/>
            <person name="Clayton D.F."/>
            <person name="Ellegren H."/>
            <person name="Arnold A.P."/>
            <person name="Hillier L.W."/>
            <person name="Kunstner A."/>
            <person name="Searle S."/>
            <person name="White S."/>
            <person name="Vilella A.J."/>
            <person name="Fairley S."/>
            <person name="Heger A."/>
            <person name="Kong L."/>
            <person name="Ponting C.P."/>
            <person name="Jarvis E.D."/>
            <person name="Mello C.V."/>
            <person name="Minx P."/>
            <person name="Lovell P."/>
            <person name="Velho T.A."/>
            <person name="Ferris M."/>
            <person name="Balakrishnan C.N."/>
            <person name="Sinha S."/>
            <person name="Blatti C."/>
            <person name="London S.E."/>
            <person name="Li Y."/>
            <person name="Lin Y.C."/>
            <person name="George J."/>
            <person name="Sweedler J."/>
            <person name="Southey B."/>
            <person name="Gunaratne P."/>
            <person name="Watson M."/>
            <person name="Nam K."/>
            <person name="Backstrom N."/>
            <person name="Smeds L."/>
            <person name="Nabholz B."/>
            <person name="Itoh Y."/>
            <person name="Whitney O."/>
            <person name="Pfenning A.R."/>
            <person name="Howard J."/>
            <person name="Volker M."/>
            <person name="Skinner B.M."/>
            <person name="Griffin D.K."/>
            <person name="Ye L."/>
            <person name="McLaren W.M."/>
            <person name="Flicek P."/>
            <person name="Quesada V."/>
            <person name="Velasco G."/>
            <person name="Lopez-Otin C."/>
            <person name="Puente X.S."/>
            <person name="Olender T."/>
            <person name="Lancet D."/>
            <person name="Smit A.F."/>
            <person name="Hubley R."/>
            <person name="Konkel M.K."/>
            <person name="Walker J.A."/>
            <person name="Batzer M.A."/>
            <person name="Gu W."/>
            <person name="Pollock D.D."/>
            <person name="Chen L."/>
            <person name="Cheng Z."/>
            <person name="Eichler E.E."/>
            <person name="Stapley J."/>
            <person name="Slate J."/>
            <person name="Ekblom R."/>
            <person name="Birkhead T."/>
            <person name="Burke T."/>
            <person name="Burt D."/>
            <person name="Scharff C."/>
            <person name="Adam I."/>
            <person name="Richard H."/>
            <person name="Sultan M."/>
            <person name="Soldatov A."/>
            <person name="Lehrach H."/>
            <person name="Edwards S.V."/>
            <person name="Yang S.P."/>
            <person name="Li X."/>
            <person name="Graves T."/>
            <person name="Fulton L."/>
            <person name="Nelson J."/>
            <person name="Chinwalla A."/>
            <person name="Hou S."/>
            <person name="Mardis E.R."/>
            <person name="Wilson R.K."/>
        </authorList>
    </citation>
    <scope>NUCLEOTIDE SEQUENCE [LARGE SCALE GENOMIC DNA]</scope>
</reference>
<evidence type="ECO:0000256" key="3">
    <source>
        <dbReference type="SAM" id="MobiDB-lite"/>
    </source>
</evidence>
<evidence type="ECO:0000256" key="2">
    <source>
        <dbReference type="PROSITE-ProRule" id="PRU00192"/>
    </source>
</evidence>
<dbReference type="CDD" id="cd12047">
    <property type="entry name" value="SH3_Noxa1_C"/>
    <property type="match status" value="1"/>
</dbReference>
<dbReference type="Gene3D" id="3.10.20.90">
    <property type="entry name" value="Phosphatidylinositol 3-kinase Catalytic Subunit, Chain A, domain 1"/>
    <property type="match status" value="1"/>
</dbReference>
<dbReference type="AlphaFoldDB" id="H0YWG0"/>
<evidence type="ECO:0000313" key="7">
    <source>
        <dbReference type="Proteomes" id="UP000007754"/>
    </source>
</evidence>
<evidence type="ECO:0000313" key="6">
    <source>
        <dbReference type="Ensembl" id="ENSTGUP00000002633.2"/>
    </source>
</evidence>
<dbReference type="FunFam" id="2.30.30.40:FF:000212">
    <property type="entry name" value="NADPH oxidase activator 1"/>
    <property type="match status" value="1"/>
</dbReference>
<evidence type="ECO:0000259" key="5">
    <source>
        <dbReference type="PROSITE" id="PS50002"/>
    </source>
</evidence>
<feature type="region of interest" description="Disordered" evidence="3">
    <location>
        <begin position="154"/>
        <end position="214"/>
    </location>
</feature>
<feature type="domain" description="SH3" evidence="5">
    <location>
        <begin position="629"/>
        <end position="688"/>
    </location>
</feature>
<dbReference type="PANTHER" id="PTHR15175:SF4">
    <property type="entry name" value="NADPH OXIDASE ACTIVATOR 1"/>
    <property type="match status" value="1"/>
</dbReference>
<dbReference type="SMART" id="SM00326">
    <property type="entry name" value="SH3"/>
    <property type="match status" value="2"/>
</dbReference>
<dbReference type="Gene3D" id="2.30.30.40">
    <property type="entry name" value="SH3 Domains"/>
    <property type="match status" value="2"/>
</dbReference>
<reference evidence="6" key="2">
    <citation type="submission" date="2025-08" db="UniProtKB">
        <authorList>
            <consortium name="Ensembl"/>
        </authorList>
    </citation>
    <scope>IDENTIFICATION</scope>
</reference>